<feature type="transmembrane region" description="Helical" evidence="1">
    <location>
        <begin position="132"/>
        <end position="151"/>
    </location>
</feature>
<feature type="transmembrane region" description="Helical" evidence="1">
    <location>
        <begin position="318"/>
        <end position="336"/>
    </location>
</feature>
<name>A0ABQ1GPF9_9SPHN</name>
<proteinExistence type="predicted"/>
<dbReference type="EMBL" id="BMDW01000008">
    <property type="protein sequence ID" value="GGA47546.1"/>
    <property type="molecule type" value="Genomic_DNA"/>
</dbReference>
<dbReference type="RefSeq" id="WP_229732959.1">
    <property type="nucleotide sequence ID" value="NZ_BMDW01000008.1"/>
</dbReference>
<feature type="transmembrane region" description="Helical" evidence="1">
    <location>
        <begin position="187"/>
        <end position="207"/>
    </location>
</feature>
<accession>A0ABQ1GPF9</accession>
<feature type="transmembrane region" description="Helical" evidence="1">
    <location>
        <begin position="388"/>
        <end position="408"/>
    </location>
</feature>
<keyword evidence="3" id="KW-1185">Reference proteome</keyword>
<keyword evidence="1" id="KW-1133">Transmembrane helix</keyword>
<feature type="transmembrane region" description="Helical" evidence="1">
    <location>
        <begin position="348"/>
        <end position="376"/>
    </location>
</feature>
<evidence type="ECO:0000313" key="2">
    <source>
        <dbReference type="EMBL" id="GGA47546.1"/>
    </source>
</evidence>
<evidence type="ECO:0000256" key="1">
    <source>
        <dbReference type="SAM" id="Phobius"/>
    </source>
</evidence>
<keyword evidence="1" id="KW-0472">Membrane</keyword>
<evidence type="ECO:0000313" key="3">
    <source>
        <dbReference type="Proteomes" id="UP000618591"/>
    </source>
</evidence>
<reference evidence="3" key="1">
    <citation type="journal article" date="2019" name="Int. J. Syst. Evol. Microbiol.">
        <title>The Global Catalogue of Microorganisms (GCM) 10K type strain sequencing project: providing services to taxonomists for standard genome sequencing and annotation.</title>
        <authorList>
            <consortium name="The Broad Institute Genomics Platform"/>
            <consortium name="The Broad Institute Genome Sequencing Center for Infectious Disease"/>
            <person name="Wu L."/>
            <person name="Ma J."/>
        </authorList>
    </citation>
    <scope>NUCLEOTIDE SEQUENCE [LARGE SCALE GENOMIC DNA]</scope>
    <source>
        <strain evidence="3">CGMCC 1.10106</strain>
    </source>
</reference>
<dbReference type="Proteomes" id="UP000618591">
    <property type="component" value="Unassembled WGS sequence"/>
</dbReference>
<protein>
    <recommendedName>
        <fullName evidence="4">Glycosyltransferase RgtA/B/C/D-like domain-containing protein</fullName>
    </recommendedName>
</protein>
<organism evidence="2 3">
    <name type="scientific">Sphingomonas psychrolutea</name>
    <dbReference type="NCBI Taxonomy" id="1259676"/>
    <lineage>
        <taxon>Bacteria</taxon>
        <taxon>Pseudomonadati</taxon>
        <taxon>Pseudomonadota</taxon>
        <taxon>Alphaproteobacteria</taxon>
        <taxon>Sphingomonadales</taxon>
        <taxon>Sphingomonadaceae</taxon>
        <taxon>Sphingomonas</taxon>
    </lineage>
</organism>
<comment type="caution">
    <text evidence="2">The sequence shown here is derived from an EMBL/GenBank/DDBJ whole genome shotgun (WGS) entry which is preliminary data.</text>
</comment>
<sequence length="556" mass="61154">MSGQHADSTPAWPDPAAVVLTYGVAMLLFFRKVIASGFDQGFSDRADGIIEISILEHWRNVLAGASTWNVTNYFHPYPATLGYNDGYFLYGMVYAFWRLVADPFLADTLNIATFKTIGFFAAYALVARSLRWGRGAGLLVAFLFTNANGLMVQAGHAQLQSIALLPVAMILAVAVRHAEQARRRGAACCAAAGLALLLAAWLFTAFYMAWFTIFFGAVFALCWVVMSGQWRPIALLRLAVRHNLVLEVGGIVFAIAAIPFLNVYLPKARETGGQSYQAVLPYLVLPLDPVNVGTANYMWGWLVRLLGNAMPEGEHGTGIPLLLFILATVALWQAVIRRRTVNGGAVDAVFRAFAAAILLCWLLTIRVGGVSAWALVYDLVPGAKGMRVVLRFQLFLILPVLLLGIGAWRTRARDWAGRRPILLAGMVALLIAEQFGSDVPVQVSRSQDGAALWSLSSPPKECRSFYVVSARRDAPLYVDAERTALYPHNVDAMLLAEHWQLPTINGFSTFNPPDWDFADPDAANYDSRIATYAVRHSLSKVCRLDARGPRVWSFLR</sequence>
<feature type="transmembrane region" description="Helical" evidence="1">
    <location>
        <begin position="157"/>
        <end position="175"/>
    </location>
</feature>
<evidence type="ECO:0008006" key="4">
    <source>
        <dbReference type="Google" id="ProtNLM"/>
    </source>
</evidence>
<keyword evidence="1" id="KW-0812">Transmembrane</keyword>
<feature type="transmembrane region" description="Helical" evidence="1">
    <location>
        <begin position="12"/>
        <end position="30"/>
    </location>
</feature>
<feature type="transmembrane region" description="Helical" evidence="1">
    <location>
        <begin position="244"/>
        <end position="265"/>
    </location>
</feature>
<gene>
    <name evidence="2" type="ORF">GCM10011395_17310</name>
</gene>